<evidence type="ECO:0000313" key="3">
    <source>
        <dbReference type="Proteomes" id="UP000887561"/>
    </source>
</evidence>
<dbReference type="PANTHER" id="PTHR11733">
    <property type="entry name" value="ZINC METALLOPROTEASE FAMILY M13 NEPRILYSIN-RELATED"/>
    <property type="match status" value="1"/>
</dbReference>
<dbReference type="InterPro" id="IPR024079">
    <property type="entry name" value="MetalloPept_cat_dom_sf"/>
</dbReference>
<dbReference type="Pfam" id="PF05649">
    <property type="entry name" value="Peptidase_M13_N"/>
    <property type="match status" value="2"/>
</dbReference>
<proteinExistence type="inferred from homology"/>
<accession>A0A915N8Z4</accession>
<dbReference type="InterPro" id="IPR042089">
    <property type="entry name" value="Peptidase_M13_dom_2"/>
</dbReference>
<dbReference type="WBParaSite" id="scaffold8272_cov290.g12902">
    <property type="protein sequence ID" value="scaffold8272_cov290.g12902"/>
    <property type="gene ID" value="scaffold8272_cov290.g12902"/>
</dbReference>
<reference evidence="4" key="1">
    <citation type="submission" date="2022-11" db="UniProtKB">
        <authorList>
            <consortium name="WormBaseParasite"/>
        </authorList>
    </citation>
    <scope>IDENTIFICATION</scope>
</reference>
<dbReference type="Gene3D" id="3.40.390.10">
    <property type="entry name" value="Collagenase (Catalytic Domain)"/>
    <property type="match status" value="1"/>
</dbReference>
<dbReference type="GO" id="GO:0005886">
    <property type="term" value="C:plasma membrane"/>
    <property type="evidence" value="ECO:0007669"/>
    <property type="project" value="TreeGrafter"/>
</dbReference>
<evidence type="ECO:0000313" key="4">
    <source>
        <dbReference type="WBParaSite" id="scaffold8272_cov290.g12902"/>
    </source>
</evidence>
<dbReference type="SUPFAM" id="SSF55486">
    <property type="entry name" value="Metalloproteases ('zincins'), catalytic domain"/>
    <property type="match status" value="1"/>
</dbReference>
<name>A0A915N8Z4_MELJA</name>
<dbReference type="Gene3D" id="1.10.1380.10">
    <property type="entry name" value="Neutral endopeptidase , domain2"/>
    <property type="match status" value="2"/>
</dbReference>
<dbReference type="GO" id="GO:0016485">
    <property type="term" value="P:protein processing"/>
    <property type="evidence" value="ECO:0007669"/>
    <property type="project" value="TreeGrafter"/>
</dbReference>
<evidence type="ECO:0000259" key="2">
    <source>
        <dbReference type="Pfam" id="PF05649"/>
    </source>
</evidence>
<dbReference type="PROSITE" id="PS51885">
    <property type="entry name" value="NEPRILYSIN"/>
    <property type="match status" value="1"/>
</dbReference>
<dbReference type="GO" id="GO:0004222">
    <property type="term" value="F:metalloendopeptidase activity"/>
    <property type="evidence" value="ECO:0007669"/>
    <property type="project" value="InterPro"/>
</dbReference>
<dbReference type="InterPro" id="IPR000718">
    <property type="entry name" value="Peptidase_M13"/>
</dbReference>
<comment type="similarity">
    <text evidence="1">Belongs to the peptidase M13 family.</text>
</comment>
<protein>
    <submittedName>
        <fullName evidence="4">Peptidase M13 N-terminal domain-containing protein</fullName>
    </submittedName>
</protein>
<feature type="domain" description="Peptidase M13 N-terminal" evidence="2">
    <location>
        <begin position="138"/>
        <end position="354"/>
    </location>
</feature>
<sequence>MNKHVADDKNSNLFYEYPELVSSINKSINPCNDFYEFVCSGWKHNNPIEADKTSSNQFQLISNLIEKREKEILDNRQTFHSYPPYDKMMFNLYDSCLDIANSTGTPQRVYDIESVLLFEKHVPKHLFTCNFKTFLKFVNYINPNNVFLMSEKLYLEENMAPKYLEALKEYLTKLLELLYTDDSEQLIFKKLNKKEDISRRVNSFIQVELQMAKIINETDKHYDNAYADDEYLIIQKFQNNLAGSINWVRYLQNILPQQVLLQKYPDGVANVEARISEVTLIKKFDRLAQNLSGQVLSDYMDWKLILSEVTYLDDRFLDVGFELDRVLQGSVERPAHWKECKNVLINVFPALIERVTKIESAYRFTVIPGQPFAEAMDSLNILMNQKSMLQLLDPVEVEFSSLGINGFYYPIKNVIVLTGGILQGVFFNSTTRPMYEY</sequence>
<feature type="domain" description="Peptidase M13 N-terminal" evidence="2">
    <location>
        <begin position="30"/>
        <end position="100"/>
    </location>
</feature>
<dbReference type="Proteomes" id="UP000887561">
    <property type="component" value="Unplaced"/>
</dbReference>
<keyword evidence="3" id="KW-1185">Reference proteome</keyword>
<dbReference type="InterPro" id="IPR008753">
    <property type="entry name" value="Peptidase_M13_N"/>
</dbReference>
<evidence type="ECO:0000256" key="1">
    <source>
        <dbReference type="ARBA" id="ARBA00007357"/>
    </source>
</evidence>
<dbReference type="PANTHER" id="PTHR11733:SF240">
    <property type="entry name" value="GH14155P-RELATED"/>
    <property type="match status" value="1"/>
</dbReference>
<dbReference type="AlphaFoldDB" id="A0A915N8Z4"/>
<organism evidence="3 4">
    <name type="scientific">Meloidogyne javanica</name>
    <name type="common">Root-knot nematode worm</name>
    <dbReference type="NCBI Taxonomy" id="6303"/>
    <lineage>
        <taxon>Eukaryota</taxon>
        <taxon>Metazoa</taxon>
        <taxon>Ecdysozoa</taxon>
        <taxon>Nematoda</taxon>
        <taxon>Chromadorea</taxon>
        <taxon>Rhabditida</taxon>
        <taxon>Tylenchina</taxon>
        <taxon>Tylenchomorpha</taxon>
        <taxon>Tylenchoidea</taxon>
        <taxon>Meloidogynidae</taxon>
        <taxon>Meloidogyninae</taxon>
        <taxon>Meloidogyne</taxon>
        <taxon>Meloidogyne incognita group</taxon>
    </lineage>
</organism>